<sequence>MSDAPLPFPLLSDNRSPRLQQWNDALNPILVKELRQLWKSRQFVMIFFALLSAAWGISITALLAPEVVLKFVPFGYGHTGQIHAAALFFMLYGCLVIALNFAVPLRALDSLAHEFAGSTMETLVLTRIPSDRITIGKFWCAALHMGLYFAALGPFIVVTYLLPGIDLLTILLMLLVAIVLSVGLSSIALWLGSYCKSAAMRPVLTMVLLAACSLTTWFWLTTVYQALELGNTGWMVCTGLPCCFVPWLVISSASLAAAVVRVRPKSPRLNRIQFIPPEELQPIAQSVLDFAEAVRVQFPVEYDEPPARPPQSMMFREAHAHVLKLARQTDRLMNRQRHLHETVMSMMPLVPHQARKAFAQVRSGFYAIIATYLWYGICHDDVHPHVWPNRLHMPKIPEGQLDKLEAAARDLIAACEEITSPPPAPNNTP</sequence>
<evidence type="ECO:0000256" key="1">
    <source>
        <dbReference type="SAM" id="Phobius"/>
    </source>
</evidence>
<proteinExistence type="predicted"/>
<feature type="transmembrane region" description="Helical" evidence="1">
    <location>
        <begin position="233"/>
        <end position="260"/>
    </location>
</feature>
<keyword evidence="1" id="KW-0472">Membrane</keyword>
<feature type="transmembrane region" description="Helical" evidence="1">
    <location>
        <begin position="168"/>
        <end position="191"/>
    </location>
</feature>
<evidence type="ECO:0000313" key="2">
    <source>
        <dbReference type="EMBL" id="QDU44201.1"/>
    </source>
</evidence>
<dbReference type="AlphaFoldDB" id="A0A517ZP21"/>
<accession>A0A517ZP21</accession>
<feature type="transmembrane region" description="Helical" evidence="1">
    <location>
        <begin position="84"/>
        <end position="103"/>
    </location>
</feature>
<feature type="transmembrane region" description="Helical" evidence="1">
    <location>
        <begin position="43"/>
        <end position="64"/>
    </location>
</feature>
<protein>
    <recommendedName>
        <fullName evidence="4">ABC-2 family transporter protein</fullName>
    </recommendedName>
</protein>
<keyword evidence="1" id="KW-1133">Transmembrane helix</keyword>
<feature type="transmembrane region" description="Helical" evidence="1">
    <location>
        <begin position="203"/>
        <end position="227"/>
    </location>
</feature>
<reference evidence="2 3" key="1">
    <citation type="submission" date="2019-02" db="EMBL/GenBank/DDBJ databases">
        <title>Deep-cultivation of Planctomycetes and their phenomic and genomic characterization uncovers novel biology.</title>
        <authorList>
            <person name="Wiegand S."/>
            <person name="Jogler M."/>
            <person name="Boedeker C."/>
            <person name="Pinto D."/>
            <person name="Vollmers J."/>
            <person name="Rivas-Marin E."/>
            <person name="Kohn T."/>
            <person name="Peeters S.H."/>
            <person name="Heuer A."/>
            <person name="Rast P."/>
            <person name="Oberbeckmann S."/>
            <person name="Bunk B."/>
            <person name="Jeske O."/>
            <person name="Meyerdierks A."/>
            <person name="Storesund J.E."/>
            <person name="Kallscheuer N."/>
            <person name="Luecker S."/>
            <person name="Lage O.M."/>
            <person name="Pohl T."/>
            <person name="Merkel B.J."/>
            <person name="Hornburger P."/>
            <person name="Mueller R.-W."/>
            <person name="Bruemmer F."/>
            <person name="Labrenz M."/>
            <person name="Spormann A.M."/>
            <person name="Op den Camp H."/>
            <person name="Overmann J."/>
            <person name="Amann R."/>
            <person name="Jetten M.S.M."/>
            <person name="Mascher T."/>
            <person name="Medema M.H."/>
            <person name="Devos D.P."/>
            <person name="Kaster A.-K."/>
            <person name="Ovreas L."/>
            <person name="Rohde M."/>
            <person name="Galperin M.Y."/>
            <person name="Jogler C."/>
        </authorList>
    </citation>
    <scope>NUCLEOTIDE SEQUENCE [LARGE SCALE GENOMIC DNA]</scope>
    <source>
        <strain evidence="2 3">Mal52</strain>
    </source>
</reference>
<dbReference type="EMBL" id="CP036276">
    <property type="protein sequence ID" value="QDU44201.1"/>
    <property type="molecule type" value="Genomic_DNA"/>
</dbReference>
<dbReference type="RefSeq" id="WP_145376596.1">
    <property type="nucleotide sequence ID" value="NZ_CP036276.1"/>
</dbReference>
<feature type="transmembrane region" description="Helical" evidence="1">
    <location>
        <begin position="138"/>
        <end position="162"/>
    </location>
</feature>
<name>A0A517ZP21_9PLAN</name>
<dbReference type="Proteomes" id="UP000319383">
    <property type="component" value="Chromosome"/>
</dbReference>
<evidence type="ECO:0008006" key="4">
    <source>
        <dbReference type="Google" id="ProtNLM"/>
    </source>
</evidence>
<organism evidence="2 3">
    <name type="scientific">Symmachiella dynata</name>
    <dbReference type="NCBI Taxonomy" id="2527995"/>
    <lineage>
        <taxon>Bacteria</taxon>
        <taxon>Pseudomonadati</taxon>
        <taxon>Planctomycetota</taxon>
        <taxon>Planctomycetia</taxon>
        <taxon>Planctomycetales</taxon>
        <taxon>Planctomycetaceae</taxon>
        <taxon>Symmachiella</taxon>
    </lineage>
</organism>
<gene>
    <name evidence="2" type="ORF">Mal52_26790</name>
</gene>
<evidence type="ECO:0000313" key="3">
    <source>
        <dbReference type="Proteomes" id="UP000319383"/>
    </source>
</evidence>
<keyword evidence="1" id="KW-0812">Transmembrane</keyword>
<dbReference type="KEGG" id="sdyn:Mal52_26790"/>
<keyword evidence="3" id="KW-1185">Reference proteome</keyword>